<dbReference type="Proteomes" id="UP001567538">
    <property type="component" value="Unassembled WGS sequence"/>
</dbReference>
<evidence type="ECO:0000256" key="2">
    <source>
        <dbReference type="SAM" id="MobiDB-lite"/>
    </source>
</evidence>
<organism evidence="5 6">
    <name type="scientific">Salvia divinorum</name>
    <name type="common">Maria pastora</name>
    <name type="synonym">Diviner's sage</name>
    <dbReference type="NCBI Taxonomy" id="28513"/>
    <lineage>
        <taxon>Eukaryota</taxon>
        <taxon>Viridiplantae</taxon>
        <taxon>Streptophyta</taxon>
        <taxon>Embryophyta</taxon>
        <taxon>Tracheophyta</taxon>
        <taxon>Spermatophyta</taxon>
        <taxon>Magnoliopsida</taxon>
        <taxon>eudicotyledons</taxon>
        <taxon>Gunneridae</taxon>
        <taxon>Pentapetalae</taxon>
        <taxon>asterids</taxon>
        <taxon>lamiids</taxon>
        <taxon>Lamiales</taxon>
        <taxon>Lamiaceae</taxon>
        <taxon>Nepetoideae</taxon>
        <taxon>Mentheae</taxon>
        <taxon>Salviinae</taxon>
        <taxon>Salvia</taxon>
        <taxon>Salvia subgen. Calosphace</taxon>
    </lineage>
</organism>
<feature type="signal peptide" evidence="3">
    <location>
        <begin position="1"/>
        <end position="16"/>
    </location>
</feature>
<feature type="chain" id="PRO_5044747945" evidence="3">
    <location>
        <begin position="17"/>
        <end position="187"/>
    </location>
</feature>
<comment type="caution">
    <text evidence="5">The sequence shown here is derived from an EMBL/GenBank/DDBJ whole genome shotgun (WGS) entry which is preliminary data.</text>
</comment>
<evidence type="ECO:0000256" key="1">
    <source>
        <dbReference type="ARBA" id="ARBA00022729"/>
    </source>
</evidence>
<dbReference type="GO" id="GO:0009506">
    <property type="term" value="C:plasmodesma"/>
    <property type="evidence" value="ECO:0007669"/>
    <property type="project" value="UniProtKB-ARBA"/>
</dbReference>
<accession>A0ABD1G8G5</accession>
<feature type="compositionally biased region" description="Low complexity" evidence="2">
    <location>
        <begin position="119"/>
        <end position="132"/>
    </location>
</feature>
<dbReference type="AlphaFoldDB" id="A0ABD1G8G5"/>
<keyword evidence="6" id="KW-1185">Reference proteome</keyword>
<dbReference type="Gene3D" id="1.20.58.1040">
    <property type="match status" value="1"/>
</dbReference>
<evidence type="ECO:0000313" key="5">
    <source>
        <dbReference type="EMBL" id="KAL1539469.1"/>
    </source>
</evidence>
<dbReference type="Pfam" id="PF07983">
    <property type="entry name" value="X8"/>
    <property type="match status" value="1"/>
</dbReference>
<evidence type="ECO:0000313" key="6">
    <source>
        <dbReference type="Proteomes" id="UP001567538"/>
    </source>
</evidence>
<dbReference type="PANTHER" id="PTHR31044:SF60">
    <property type="entry name" value="PLASMODESMATA CALLOSE-BINDING PROTEIN 4"/>
    <property type="match status" value="1"/>
</dbReference>
<keyword evidence="1 3" id="KW-0732">Signal</keyword>
<evidence type="ECO:0000259" key="4">
    <source>
        <dbReference type="SMART" id="SM00768"/>
    </source>
</evidence>
<feature type="domain" description="X8" evidence="4">
    <location>
        <begin position="25"/>
        <end position="111"/>
    </location>
</feature>
<proteinExistence type="predicted"/>
<dbReference type="SMART" id="SM00768">
    <property type="entry name" value="X8"/>
    <property type="match status" value="1"/>
</dbReference>
<name>A0ABD1G8G5_SALDI</name>
<sequence length="187" mass="19884">MMSAFVFSFVIFSALAQLAASSDATFCLCNSGLSDTELQKTIDYACRNGAHCSPILQTGKCYNPNTLQDHCNYVVNSLYQKKSHLGTTCDFQGAAALSQNVTNAMLGACVYQATPSKDGGTTTTPGRGQATTIPGGSLVPTPAGAKPPPSLVGALARRLVPPLRGPSHHHPWWEPWPAGPYGIYRRQ</sequence>
<protein>
    <submittedName>
        <fullName evidence="5">PLASMODESMATA CALLOSE-BINDING PROTEIN 3-like</fullName>
    </submittedName>
</protein>
<feature type="region of interest" description="Disordered" evidence="2">
    <location>
        <begin position="117"/>
        <end position="151"/>
    </location>
</feature>
<dbReference type="InterPro" id="IPR044788">
    <property type="entry name" value="X8_dom_prot"/>
</dbReference>
<reference evidence="5 6" key="1">
    <citation type="submission" date="2024-06" db="EMBL/GenBank/DDBJ databases">
        <title>A chromosome level genome sequence of Diviner's sage (Salvia divinorum).</title>
        <authorList>
            <person name="Ford S.A."/>
            <person name="Ro D.-K."/>
            <person name="Ness R.W."/>
            <person name="Phillips M.A."/>
        </authorList>
    </citation>
    <scope>NUCLEOTIDE SEQUENCE [LARGE SCALE GENOMIC DNA]</scope>
    <source>
        <strain evidence="5">SAF-2024a</strain>
        <tissue evidence="5">Leaf</tissue>
    </source>
</reference>
<gene>
    <name evidence="5" type="ORF">AAHA92_28084</name>
</gene>
<dbReference type="PANTHER" id="PTHR31044">
    <property type="entry name" value="BETA-1,3 GLUCANASE"/>
    <property type="match status" value="1"/>
</dbReference>
<evidence type="ECO:0000256" key="3">
    <source>
        <dbReference type="SAM" id="SignalP"/>
    </source>
</evidence>
<dbReference type="EMBL" id="JBEAFC010000010">
    <property type="protein sequence ID" value="KAL1539469.1"/>
    <property type="molecule type" value="Genomic_DNA"/>
</dbReference>
<dbReference type="InterPro" id="IPR012946">
    <property type="entry name" value="X8"/>
</dbReference>